<evidence type="ECO:0000256" key="1">
    <source>
        <dbReference type="SAM" id="Phobius"/>
    </source>
</evidence>
<keyword evidence="1" id="KW-0812">Transmembrane</keyword>
<reference evidence="2 3" key="1">
    <citation type="submission" date="2016-07" db="EMBL/GenBank/DDBJ databases">
        <title>Pervasive Adenine N6-methylation of Active Genes in Fungi.</title>
        <authorList>
            <consortium name="DOE Joint Genome Institute"/>
            <person name="Mondo S.J."/>
            <person name="Dannebaum R.O."/>
            <person name="Kuo R.C."/>
            <person name="Labutti K."/>
            <person name="Haridas S."/>
            <person name="Kuo A."/>
            <person name="Salamov A."/>
            <person name="Ahrendt S.R."/>
            <person name="Lipzen A."/>
            <person name="Sullivan W."/>
            <person name="Andreopoulos W.B."/>
            <person name="Clum A."/>
            <person name="Lindquist E."/>
            <person name="Daum C."/>
            <person name="Ramamoorthy G.K."/>
            <person name="Gryganskyi A."/>
            <person name="Culley D."/>
            <person name="Magnuson J.K."/>
            <person name="James T.Y."/>
            <person name="O'Malley M.A."/>
            <person name="Stajich J.E."/>
            <person name="Spatafora J.W."/>
            <person name="Visel A."/>
            <person name="Grigoriev I.V."/>
        </authorList>
    </citation>
    <scope>NUCLEOTIDE SEQUENCE [LARGE SCALE GENOMIC DNA]</scope>
    <source>
        <strain evidence="2 3">CBS 931.73</strain>
    </source>
</reference>
<accession>A0A1Y1YEM2</accession>
<evidence type="ECO:0000313" key="3">
    <source>
        <dbReference type="Proteomes" id="UP000193498"/>
    </source>
</evidence>
<keyword evidence="1" id="KW-0472">Membrane</keyword>
<keyword evidence="3" id="KW-1185">Reference proteome</keyword>
<name>A0A1Y1YEM2_9FUNG</name>
<keyword evidence="1" id="KW-1133">Transmembrane helix</keyword>
<evidence type="ECO:0000313" key="2">
    <source>
        <dbReference type="EMBL" id="ORX96457.1"/>
    </source>
</evidence>
<dbReference type="InParanoid" id="A0A1Y1YEM2"/>
<feature type="transmembrane region" description="Helical" evidence="1">
    <location>
        <begin position="19"/>
        <end position="36"/>
    </location>
</feature>
<protein>
    <submittedName>
        <fullName evidence="2">Uncharacterized protein</fullName>
    </submittedName>
</protein>
<dbReference type="AlphaFoldDB" id="A0A1Y1YEM2"/>
<sequence length="80" mass="9380">MKAEHEFYIEQVFDYQSHLLGYLLSYAGGVLSIALCHKQSAELFFFGGICKHVKYILRLDRMVELFLPKEIIGFRQRIPI</sequence>
<proteinExistence type="predicted"/>
<organism evidence="2 3">
    <name type="scientific">Basidiobolus meristosporus CBS 931.73</name>
    <dbReference type="NCBI Taxonomy" id="1314790"/>
    <lineage>
        <taxon>Eukaryota</taxon>
        <taxon>Fungi</taxon>
        <taxon>Fungi incertae sedis</taxon>
        <taxon>Zoopagomycota</taxon>
        <taxon>Entomophthoromycotina</taxon>
        <taxon>Basidiobolomycetes</taxon>
        <taxon>Basidiobolales</taxon>
        <taxon>Basidiobolaceae</taxon>
        <taxon>Basidiobolus</taxon>
    </lineage>
</organism>
<dbReference type="EMBL" id="MCFE01000154">
    <property type="protein sequence ID" value="ORX96457.1"/>
    <property type="molecule type" value="Genomic_DNA"/>
</dbReference>
<comment type="caution">
    <text evidence="2">The sequence shown here is derived from an EMBL/GenBank/DDBJ whole genome shotgun (WGS) entry which is preliminary data.</text>
</comment>
<gene>
    <name evidence="2" type="ORF">K493DRAFT_314520</name>
</gene>
<dbReference type="Proteomes" id="UP000193498">
    <property type="component" value="Unassembled WGS sequence"/>
</dbReference>